<protein>
    <submittedName>
        <fullName evidence="5">Putative carbohydrate-binding protein</fullName>
    </submittedName>
</protein>
<name>A0A2R5EKR0_9BACL</name>
<dbReference type="Pfam" id="PF00754">
    <property type="entry name" value="F5_F8_type_C"/>
    <property type="match status" value="3"/>
</dbReference>
<gene>
    <name evidence="5" type="ORF">PAT3040_00040</name>
</gene>
<keyword evidence="2" id="KW-0732">Signal</keyword>
<dbReference type="InterPro" id="IPR001119">
    <property type="entry name" value="SLH_dom"/>
</dbReference>
<reference evidence="5 6" key="1">
    <citation type="submission" date="2017-08" db="EMBL/GenBank/DDBJ databases">
        <title>Substantial Increase in Enzyme Production by Combined Drug-Resistance Mutations in Paenibacillus agaridevorans.</title>
        <authorList>
            <person name="Tanaka Y."/>
            <person name="Funane K."/>
            <person name="Hosaka T."/>
            <person name="Shiwa Y."/>
            <person name="Fujita N."/>
            <person name="Miyazaki T."/>
            <person name="Yoshikawa H."/>
            <person name="Murakami K."/>
            <person name="Kasahara K."/>
            <person name="Inaoka T."/>
            <person name="Hiraga Y."/>
            <person name="Ochi K."/>
        </authorList>
    </citation>
    <scope>NUCLEOTIDE SEQUENCE [LARGE SCALE GENOMIC DNA]</scope>
    <source>
        <strain evidence="5 6">T-3040</strain>
    </source>
</reference>
<evidence type="ECO:0000256" key="1">
    <source>
        <dbReference type="SAM" id="MobiDB-lite"/>
    </source>
</evidence>
<dbReference type="Gene3D" id="2.160.20.10">
    <property type="entry name" value="Single-stranded right-handed beta-helix, Pectin lyase-like"/>
    <property type="match status" value="2"/>
</dbReference>
<keyword evidence="6" id="KW-1185">Reference proteome</keyword>
<dbReference type="SUPFAM" id="SSF49785">
    <property type="entry name" value="Galactose-binding domain-like"/>
    <property type="match status" value="3"/>
</dbReference>
<dbReference type="InterPro" id="IPR012334">
    <property type="entry name" value="Pectin_lyas_fold"/>
</dbReference>
<feature type="region of interest" description="Disordered" evidence="1">
    <location>
        <begin position="1444"/>
        <end position="1464"/>
    </location>
</feature>
<dbReference type="EMBL" id="BDQX01000007">
    <property type="protein sequence ID" value="GBG05558.1"/>
    <property type="molecule type" value="Genomic_DNA"/>
</dbReference>
<dbReference type="Pfam" id="PF13229">
    <property type="entry name" value="Beta_helix"/>
    <property type="match status" value="1"/>
</dbReference>
<evidence type="ECO:0000259" key="3">
    <source>
        <dbReference type="PROSITE" id="PS50022"/>
    </source>
</evidence>
<dbReference type="PROSITE" id="PS51272">
    <property type="entry name" value="SLH"/>
    <property type="match status" value="3"/>
</dbReference>
<dbReference type="InterPro" id="IPR000421">
    <property type="entry name" value="FA58C"/>
</dbReference>
<evidence type="ECO:0000313" key="6">
    <source>
        <dbReference type="Proteomes" id="UP000245202"/>
    </source>
</evidence>
<accession>A0A2R5EKR0</accession>
<feature type="signal peptide" evidence="2">
    <location>
        <begin position="1"/>
        <end position="26"/>
    </location>
</feature>
<dbReference type="PROSITE" id="PS50022">
    <property type="entry name" value="FA58C_3"/>
    <property type="match status" value="1"/>
</dbReference>
<dbReference type="Gene3D" id="2.60.120.260">
    <property type="entry name" value="Galactose-binding domain-like"/>
    <property type="match status" value="3"/>
</dbReference>
<dbReference type="PANTHER" id="PTHR36453:SF1">
    <property type="entry name" value="RIGHT HANDED BETA HELIX DOMAIN-CONTAINING PROTEIN"/>
    <property type="match status" value="1"/>
</dbReference>
<evidence type="ECO:0000313" key="5">
    <source>
        <dbReference type="EMBL" id="GBG05558.1"/>
    </source>
</evidence>
<comment type="caution">
    <text evidence="5">The sequence shown here is derived from an EMBL/GenBank/DDBJ whole genome shotgun (WGS) entry which is preliminary data.</text>
</comment>
<evidence type="ECO:0000259" key="4">
    <source>
        <dbReference type="PROSITE" id="PS51272"/>
    </source>
</evidence>
<evidence type="ECO:0000256" key="2">
    <source>
        <dbReference type="SAM" id="SignalP"/>
    </source>
</evidence>
<feature type="domain" description="SLH" evidence="4">
    <location>
        <begin position="1770"/>
        <end position="1826"/>
    </location>
</feature>
<proteinExistence type="predicted"/>
<dbReference type="Gene3D" id="2.60.40.2340">
    <property type="match status" value="1"/>
</dbReference>
<feature type="domain" description="SLH" evidence="4">
    <location>
        <begin position="1647"/>
        <end position="1710"/>
    </location>
</feature>
<dbReference type="InterPro" id="IPR039448">
    <property type="entry name" value="Beta_helix"/>
</dbReference>
<feature type="chain" id="PRO_5038523074" evidence="2">
    <location>
        <begin position="27"/>
        <end position="1826"/>
    </location>
</feature>
<dbReference type="PANTHER" id="PTHR36453">
    <property type="entry name" value="SECRETED PROTEIN-RELATED"/>
    <property type="match status" value="1"/>
</dbReference>
<dbReference type="SUPFAM" id="SSF51126">
    <property type="entry name" value="Pectin lyase-like"/>
    <property type="match status" value="2"/>
</dbReference>
<dbReference type="SMART" id="SM00710">
    <property type="entry name" value="PbH1"/>
    <property type="match status" value="7"/>
</dbReference>
<dbReference type="Pfam" id="PF00395">
    <property type="entry name" value="SLH"/>
    <property type="match status" value="3"/>
</dbReference>
<dbReference type="InterPro" id="IPR011050">
    <property type="entry name" value="Pectin_lyase_fold/virulence"/>
</dbReference>
<dbReference type="Proteomes" id="UP000245202">
    <property type="component" value="Unassembled WGS sequence"/>
</dbReference>
<feature type="domain" description="SLH" evidence="4">
    <location>
        <begin position="1711"/>
        <end position="1768"/>
    </location>
</feature>
<feature type="domain" description="F5/8 type C" evidence="3">
    <location>
        <begin position="128"/>
        <end position="269"/>
    </location>
</feature>
<dbReference type="InterPro" id="IPR006626">
    <property type="entry name" value="PbH1"/>
</dbReference>
<dbReference type="RefSeq" id="WP_108991036.1">
    <property type="nucleotide sequence ID" value="NZ_BDQX01000007.1"/>
</dbReference>
<dbReference type="InterPro" id="IPR008979">
    <property type="entry name" value="Galactose-bd-like_sf"/>
</dbReference>
<organism evidence="5 6">
    <name type="scientific">Paenibacillus agaridevorans</name>
    <dbReference type="NCBI Taxonomy" id="171404"/>
    <lineage>
        <taxon>Bacteria</taxon>
        <taxon>Bacillati</taxon>
        <taxon>Bacillota</taxon>
        <taxon>Bacilli</taxon>
        <taxon>Bacillales</taxon>
        <taxon>Paenibacillaceae</taxon>
        <taxon>Paenibacillus</taxon>
    </lineage>
</organism>
<sequence length="1826" mass="198569">MKGMSKRLQIIAIAIMMMLSSFPSMAAASTDQPYLEYWVSPDGDDQNTGSESNPFKTIKWARDVVRDQISGMTGDIVVYLKNGTYAIDDTLQFGPEDSGKGNYRVIYTAAPGAKPVLSGGKKVEGWTLFDPSLGIYKATVPAGAEGARQFYVNGERATRAKSEESPTDWQWSGSDGFLSEVHATADANEWVTIDLGEVRNDVSRVRLYPSSLKTVAEKAAGFPVDFTIEVSQDGVNFTVAKSVVGEATPDLQTEHVYDFDNQAARYVKINVTKLGESNRLEPGKHRLILSEVIVGSKGNEYTSDLNLVERTDFSTNVALNKLATVQGQLIPDIWPASYMTDGDPTTNITTVSNPDPAIERIASIELSSERAEPISAIRLWARMEGGVALNVPVDFVIEKSNDNANWTLITQVTDAQWTEPSLTVNFAPTEAKYIRLRTSKLGKGEEYEGVTIYMLQLADFAVYRTANLARNAPVDAPGSWEYPDLKFSKDKITDGILNGSQGQFTSHLDVTPNRADAKVTIDLGTPQEVGGVRLYPVYTPELKNLHYPEEMIIQTSLNGVDYQDALRLSQIPDSHGAAQEFIFEQPVEGRYIRIIPQKTRNGELYEGNIYYGFQLVEAEVLPAATSTTLPAPAGIVSAAGAQLTGATYSFNQAVTSSSSTGNTSNGPNKLTDNILFNKADRSGFIVPASYNLHNWHNVDNLEVHILREWHHNIIRGERVSADGTNLVLDPVYWSRSPVANDRPTWIENAYELLNQAGEWYLDRQGTVDQSGVATLYYKPKAGQNISSLSAVLPAAEKLLVVQGTLDSPVQNLTFSGLTFEYAGWSGPNTHSYADAQGGTYVETHAVVFVPSAVEISYSHHIIVENNTFRNLGAGGLRLWQASQDNQVVGNAFHDISSGGIFVGSNDDHHAYVDDARDIVKNNTVSNNYITRTGVDYLDSVAILVGFTENTVVAQNEIHAVPYSGISIGWGWGRQDPGGEEGYTTPTSAKNNRIENNLIYDVGKILHDGGLIYNLGAQPGTVISGNYVYGYHDDPNTHDVGIYLDSGSAYIDVKNNVVGGPVYWWNSIWASNIHDNHIHNNYYSVNRSRDYGFNNSVVDNTYVPGGDFASVPGAEAIISNAGLQSNYANIADDVPQRTVAIHQIQLEMYTDSPALYLKKDSALLNLSILNEESTISIQPLDQTAKVFVSEDVDLTALTPVFTLKEGYSVTGYNGDSLDFSQGPITFTISNGSKSYLWTITVKRMNSATGPITAPEVSLDDAIRATSYWSKPVTALTPPETGITVSENSGYTGAKYGDVVLTFDMESNLTMDGPDWLGFTLRDQDPYTMFLDASTKSYAILVNHDTWELQKWTNGVREMLIGTIPGYTPRFGNVENVQYKPNQRHSIRTGAINVDQGVRIFLYVDGVKVFDVIDNDNPIMEDGFFSVYGMTQEITLYPYSNIKLPDTPDPGTTGSNGPVTPVVTPDPAKLTITNAADYLGKHVTNTDGQSNLTMEIGGSGASQATLTFPSDLLALASAQGVNGVQFETAMAGLHLPLSALRSAIGDQAQEVTLIVSAADGSSLTEAQRQQMINGQIIHIQLEADGKPISSIDSSVRITLPINEADFEEIYVTVFQLLEDGTTVNLGGRYNSGQISFTAQTIGSYMVVSNKVEFRDVGQNYWAAKYISSMAAKGIILGMGDERFSPASNITRGQMAVLLARILDLKSSGQHPFADVSATSWYGEAVLALADAGIVQGSNGKFNPTAEISRQDLAVMLARALAYAGIKPSGQASAAYKDQDLIAGYAVNAVEQLAGAGLMNGTGDQRFNPTAQATRAEVAKVVYLLYQML</sequence>